<evidence type="ECO:0000256" key="3">
    <source>
        <dbReference type="ARBA" id="ARBA00006958"/>
    </source>
</evidence>
<evidence type="ECO:0000256" key="7">
    <source>
        <dbReference type="ARBA" id="ARBA00023242"/>
    </source>
</evidence>
<evidence type="ECO:0000256" key="4">
    <source>
        <dbReference type="ARBA" id="ARBA00022722"/>
    </source>
</evidence>
<feature type="region of interest" description="Disordered" evidence="8">
    <location>
        <begin position="59"/>
        <end position="81"/>
    </location>
</feature>
<dbReference type="GO" id="GO:0046872">
    <property type="term" value="F:metal ion binding"/>
    <property type="evidence" value="ECO:0007669"/>
    <property type="project" value="UniProtKB-KW"/>
</dbReference>
<proteinExistence type="inferred from homology"/>
<protein>
    <submittedName>
        <fullName evidence="11">Uncharacterized protein</fullName>
    </submittedName>
</protein>
<dbReference type="GO" id="GO:0004518">
    <property type="term" value="F:nuclease activity"/>
    <property type="evidence" value="ECO:0007669"/>
    <property type="project" value="UniProtKB-KW"/>
</dbReference>
<comment type="cofactor">
    <cofactor evidence="1">
        <name>a divalent metal cation</name>
        <dbReference type="ChEBI" id="CHEBI:60240"/>
    </cofactor>
</comment>
<gene>
    <name evidence="11" type="ORF">FSB_LOCUS47917</name>
</gene>
<evidence type="ECO:0000259" key="10">
    <source>
        <dbReference type="Pfam" id="PF26138"/>
    </source>
</evidence>
<feature type="domain" description="DUF8040" evidence="10">
    <location>
        <begin position="107"/>
        <end position="166"/>
    </location>
</feature>
<keyword evidence="4" id="KW-0540">Nuclease</keyword>
<dbReference type="InterPro" id="IPR045249">
    <property type="entry name" value="HARBI1-like"/>
</dbReference>
<dbReference type="Pfam" id="PF13359">
    <property type="entry name" value="DDE_Tnp_4"/>
    <property type="match status" value="1"/>
</dbReference>
<evidence type="ECO:0000256" key="5">
    <source>
        <dbReference type="ARBA" id="ARBA00022723"/>
    </source>
</evidence>
<dbReference type="GO" id="GO:0005634">
    <property type="term" value="C:nucleus"/>
    <property type="evidence" value="ECO:0007669"/>
    <property type="project" value="UniProtKB-SubCell"/>
</dbReference>
<dbReference type="Pfam" id="PF26138">
    <property type="entry name" value="DUF8040"/>
    <property type="match status" value="1"/>
</dbReference>
<evidence type="ECO:0000256" key="1">
    <source>
        <dbReference type="ARBA" id="ARBA00001968"/>
    </source>
</evidence>
<feature type="domain" description="DDE Tnp4" evidence="9">
    <location>
        <begin position="203"/>
        <end position="365"/>
    </location>
</feature>
<evidence type="ECO:0000259" key="9">
    <source>
        <dbReference type="Pfam" id="PF13359"/>
    </source>
</evidence>
<dbReference type="GO" id="GO:0016787">
    <property type="term" value="F:hydrolase activity"/>
    <property type="evidence" value="ECO:0007669"/>
    <property type="project" value="UniProtKB-KW"/>
</dbReference>
<evidence type="ECO:0000256" key="2">
    <source>
        <dbReference type="ARBA" id="ARBA00004123"/>
    </source>
</evidence>
<sequence length="431" mass="49399">MGWARATMDHGDVAGPQARTVEYGHAFHCILQYKGKMSCVWCLTLSLHLPLLPLTATRTERRRQRQPETPTDPLLNSKPWGFSSNTVMQEVLISNLRKTGDRVASLSRLKSLHLLEDSRYVSVQEKVAIFVLTVGHIHRNRVLQDRFQYSGETISQHFNDTLIALAKLSMDLIKPHTPLTEIPSHIRTNPEYYPFFKDCVGAIDGTHVNACVPSNLKIRYRGRKSMCTQNVMAACDFDMCFTFVNAGWEGTATDLRILLHCVHNKGLNFPQAPKGKYYMVDTGYPNMVGFLAPYKETRYHLPDFQRGERVAGRKEMYNDAHSSLRNVFERTFGVLKARFPILRSMPSFSLQSQMFVVVACMAIHNFVRLAMDSDHLFDLYDSENYFDYAEEEDATNECISDGVGGVDNREVHIMHEERERIADMIWNAHRH</sequence>
<dbReference type="InterPro" id="IPR027806">
    <property type="entry name" value="HARBI1_dom"/>
</dbReference>
<keyword evidence="7" id="KW-0539">Nucleus</keyword>
<dbReference type="InterPro" id="IPR058353">
    <property type="entry name" value="DUF8040"/>
</dbReference>
<accession>A0A2N9I6X8</accession>
<keyword evidence="5" id="KW-0479">Metal-binding</keyword>
<evidence type="ECO:0000313" key="11">
    <source>
        <dbReference type="EMBL" id="SPD20035.1"/>
    </source>
</evidence>
<keyword evidence="6" id="KW-0378">Hydrolase</keyword>
<dbReference type="PANTHER" id="PTHR22930:SF221">
    <property type="entry name" value="NUCLEASE HARBI1"/>
    <property type="match status" value="1"/>
</dbReference>
<organism evidence="11">
    <name type="scientific">Fagus sylvatica</name>
    <name type="common">Beechnut</name>
    <dbReference type="NCBI Taxonomy" id="28930"/>
    <lineage>
        <taxon>Eukaryota</taxon>
        <taxon>Viridiplantae</taxon>
        <taxon>Streptophyta</taxon>
        <taxon>Embryophyta</taxon>
        <taxon>Tracheophyta</taxon>
        <taxon>Spermatophyta</taxon>
        <taxon>Magnoliopsida</taxon>
        <taxon>eudicotyledons</taxon>
        <taxon>Gunneridae</taxon>
        <taxon>Pentapetalae</taxon>
        <taxon>rosids</taxon>
        <taxon>fabids</taxon>
        <taxon>Fagales</taxon>
        <taxon>Fagaceae</taxon>
        <taxon>Fagus</taxon>
    </lineage>
</organism>
<reference evidence="11" key="1">
    <citation type="submission" date="2018-02" db="EMBL/GenBank/DDBJ databases">
        <authorList>
            <person name="Cohen D.B."/>
            <person name="Kent A.D."/>
        </authorList>
    </citation>
    <scope>NUCLEOTIDE SEQUENCE</scope>
</reference>
<comment type="subcellular location">
    <subcellularLocation>
        <location evidence="2">Nucleus</location>
    </subcellularLocation>
</comment>
<dbReference type="AlphaFoldDB" id="A0A2N9I6X8"/>
<name>A0A2N9I6X8_FAGSY</name>
<evidence type="ECO:0000256" key="6">
    <source>
        <dbReference type="ARBA" id="ARBA00022801"/>
    </source>
</evidence>
<comment type="similarity">
    <text evidence="3">Belongs to the HARBI1 family.</text>
</comment>
<dbReference type="EMBL" id="OIVN01004935">
    <property type="protein sequence ID" value="SPD20035.1"/>
    <property type="molecule type" value="Genomic_DNA"/>
</dbReference>
<evidence type="ECO:0000256" key="8">
    <source>
        <dbReference type="SAM" id="MobiDB-lite"/>
    </source>
</evidence>
<dbReference type="PANTHER" id="PTHR22930">
    <property type="match status" value="1"/>
</dbReference>